<dbReference type="EMBL" id="GAMC01006129">
    <property type="protein sequence ID" value="JAC00427.1"/>
    <property type="molecule type" value="mRNA"/>
</dbReference>
<evidence type="ECO:0000256" key="1">
    <source>
        <dbReference type="SAM" id="Coils"/>
    </source>
</evidence>
<feature type="coiled-coil region" evidence="1">
    <location>
        <begin position="171"/>
        <end position="267"/>
    </location>
</feature>
<keyword evidence="1" id="KW-0175">Coiled coil</keyword>
<reference evidence="2" key="2">
    <citation type="journal article" date="2014" name="BMC Genomics">
        <title>A genomic perspective to assessing quality of mass-reared SIT flies used in Mediterranean fruit fly (Ceratitis capitata) eradication in California.</title>
        <authorList>
            <person name="Calla B."/>
            <person name="Hall B."/>
            <person name="Hou S."/>
            <person name="Geib S.M."/>
        </authorList>
    </citation>
    <scope>NUCLEOTIDE SEQUENCE</scope>
</reference>
<dbReference type="AlphaFoldDB" id="W8C3E5"/>
<dbReference type="OrthoDB" id="551053at2759"/>
<protein>
    <submittedName>
        <fullName evidence="2">Uncharacterized protein</fullName>
    </submittedName>
</protein>
<organism evidence="2">
    <name type="scientific">Ceratitis capitata</name>
    <name type="common">Mediterranean fruit fly</name>
    <name type="synonym">Tephritis capitata</name>
    <dbReference type="NCBI Taxonomy" id="7213"/>
    <lineage>
        <taxon>Eukaryota</taxon>
        <taxon>Metazoa</taxon>
        <taxon>Ecdysozoa</taxon>
        <taxon>Arthropoda</taxon>
        <taxon>Hexapoda</taxon>
        <taxon>Insecta</taxon>
        <taxon>Pterygota</taxon>
        <taxon>Neoptera</taxon>
        <taxon>Endopterygota</taxon>
        <taxon>Diptera</taxon>
        <taxon>Brachycera</taxon>
        <taxon>Muscomorpha</taxon>
        <taxon>Tephritoidea</taxon>
        <taxon>Tephritidae</taxon>
        <taxon>Ceratitis</taxon>
        <taxon>Ceratitis</taxon>
    </lineage>
</organism>
<sequence>MPIEENNTVQQSSAPKVIEIKRSCENLINQTQFDLEIFMHEQIHLRKQIEDILTENKTINTKLESLKTATVQIAGDSRDDATREKFTNDALLNVKKQIDFLEAENKELKLLNNTSRKRIQNLENEIQGYRNHLCKSNTVTEVKQKYDIAIKVLESTIQTQKTKITSQAQIIDNLTEQKKQLGKHIKNLERTLEEKQSCMNNTNATETIERLRAKLNESVQQTKELQLSLKMAKNAIEERYEREKCALQKVQEALSIAEAAVVDKEDAQKRERVVKEECDNLASTIGQVMDEAAKKVETDMDALRKRFSEKENKFLKFQMLMREELQKQKKFNRILETQCSRFQDKYTASKEEVEKLSKQLESAVKALDEMEDKINEQDHLLKEQKIIMRRADENEEEIQRYVHTNKKLTEKYKTTLADIRREFEGVIYSLKKEITVLKAEKHLSSKDYQQKFT</sequence>
<name>W8C3E5_CERCA</name>
<proteinExistence type="evidence at transcript level"/>
<feature type="coiled-coil region" evidence="1">
    <location>
        <begin position="339"/>
        <end position="411"/>
    </location>
</feature>
<accession>W8C3E5</accession>
<reference evidence="2" key="1">
    <citation type="submission" date="2013-07" db="EMBL/GenBank/DDBJ databases">
        <authorList>
            <person name="Geib S."/>
        </authorList>
    </citation>
    <scope>NUCLEOTIDE SEQUENCE</scope>
</reference>
<feature type="coiled-coil region" evidence="1">
    <location>
        <begin position="91"/>
        <end position="132"/>
    </location>
</feature>
<evidence type="ECO:0000313" key="2">
    <source>
        <dbReference type="EMBL" id="JAC00427.1"/>
    </source>
</evidence>